<reference evidence="3" key="2">
    <citation type="submission" date="2018-10" db="UniProtKB">
        <authorList>
            <consortium name="EnsemblPlants"/>
        </authorList>
    </citation>
    <scope>IDENTIFICATION</scope>
</reference>
<organism evidence="3">
    <name type="scientific">Triticum aestivum</name>
    <name type="common">Wheat</name>
    <dbReference type="NCBI Taxonomy" id="4565"/>
    <lineage>
        <taxon>Eukaryota</taxon>
        <taxon>Viridiplantae</taxon>
        <taxon>Streptophyta</taxon>
        <taxon>Embryophyta</taxon>
        <taxon>Tracheophyta</taxon>
        <taxon>Spermatophyta</taxon>
        <taxon>Magnoliopsida</taxon>
        <taxon>Liliopsida</taxon>
        <taxon>Poales</taxon>
        <taxon>Poaceae</taxon>
        <taxon>BOP clade</taxon>
        <taxon>Pooideae</taxon>
        <taxon>Triticodae</taxon>
        <taxon>Triticeae</taxon>
        <taxon>Triticinae</taxon>
        <taxon>Triticum</taxon>
    </lineage>
</organism>
<dbReference type="InterPro" id="IPR006683">
    <property type="entry name" value="Thioestr_dom"/>
</dbReference>
<feature type="compositionally biased region" description="Pro residues" evidence="1">
    <location>
        <begin position="30"/>
        <end position="49"/>
    </location>
</feature>
<dbReference type="AlphaFoldDB" id="A0A3B6KPS5"/>
<gene>
    <name evidence="3" type="primary">LOC123105615</name>
</gene>
<dbReference type="RefSeq" id="XP_044383644.1">
    <property type="nucleotide sequence ID" value="XM_044527709.1"/>
</dbReference>
<dbReference type="InterPro" id="IPR029069">
    <property type="entry name" value="HotDog_dom_sf"/>
</dbReference>
<dbReference type="GO" id="GO:0005777">
    <property type="term" value="C:peroxisome"/>
    <property type="evidence" value="ECO:0000318"/>
    <property type="project" value="GO_Central"/>
</dbReference>
<dbReference type="PANTHER" id="PTHR43240:SF24">
    <property type="entry name" value="OS05G0137700 PROTEIN"/>
    <property type="match status" value="1"/>
</dbReference>
<sequence>MMHTHPHPTHTHTHPRWIPSLSSSSIPFLHPTPPPDSGDPRGSPPPSSPPRGHLSPLTSSTDRFLSSPRRATPRHWWWCTARRPQRRRAPVAAGTATSAWSGWSQPFKILNGCVPALMAESTASIGGYMASGYRRVAGVQLYINHLKPARLGDRIEAKANPIRYLDPDAYLDKTE</sequence>
<dbReference type="STRING" id="4565.A0A3B6KPS5"/>
<dbReference type="OrthoDB" id="46529at2759"/>
<dbReference type="PANTHER" id="PTHR43240">
    <property type="entry name" value="1,4-DIHYDROXY-2-NAPHTHOYL-COA THIOESTERASE 1"/>
    <property type="match status" value="1"/>
</dbReference>
<name>A0A3B6KPS5_WHEAT</name>
<evidence type="ECO:0000259" key="2">
    <source>
        <dbReference type="Pfam" id="PF03061"/>
    </source>
</evidence>
<protein>
    <recommendedName>
        <fullName evidence="2">Thioesterase domain-containing protein</fullName>
    </recommendedName>
</protein>
<proteinExistence type="predicted"/>
<dbReference type="GO" id="GO:0042372">
    <property type="term" value="P:phylloquinone biosynthetic process"/>
    <property type="evidence" value="ECO:0000318"/>
    <property type="project" value="GO_Central"/>
</dbReference>
<dbReference type="Gene3D" id="3.10.129.10">
    <property type="entry name" value="Hotdog Thioesterase"/>
    <property type="match status" value="1"/>
</dbReference>
<dbReference type="Proteomes" id="UP000019116">
    <property type="component" value="Chromosome 5A"/>
</dbReference>
<dbReference type="SUPFAM" id="SSF54637">
    <property type="entry name" value="Thioesterase/thiol ester dehydrase-isomerase"/>
    <property type="match status" value="1"/>
</dbReference>
<dbReference type="Pfam" id="PF03061">
    <property type="entry name" value="4HBT"/>
    <property type="match status" value="1"/>
</dbReference>
<feature type="region of interest" description="Disordered" evidence="1">
    <location>
        <begin position="23"/>
        <end position="68"/>
    </location>
</feature>
<dbReference type="Gramene" id="TraesCS5A02G469900.1">
    <property type="protein sequence ID" value="TraesCS5A02G469900.1"/>
    <property type="gene ID" value="TraesCS5A02G469900"/>
</dbReference>
<dbReference type="Gramene" id="TraesLAC5A03G02711310.1">
    <property type="protein sequence ID" value="TraesLAC5A03G02711310.1"/>
    <property type="gene ID" value="TraesLAC5A03G02711310"/>
</dbReference>
<dbReference type="Gramene" id="TraesNOR5A03G02781120.1">
    <property type="protein sequence ID" value="TraesNOR5A03G02781120.1"/>
    <property type="gene ID" value="TraesNOR5A03G02781120"/>
</dbReference>
<dbReference type="Gramene" id="TraesSYM5A03G02786780.1">
    <property type="protein sequence ID" value="TraesSYM5A03G02786780.1"/>
    <property type="gene ID" value="TraesSYM5A03G02786780"/>
</dbReference>
<feature type="domain" description="Thioesterase" evidence="2">
    <location>
        <begin position="108"/>
        <end position="163"/>
    </location>
</feature>
<accession>A0A3B6KPS5</accession>
<evidence type="ECO:0000313" key="4">
    <source>
        <dbReference type="Proteomes" id="UP000019116"/>
    </source>
</evidence>
<dbReference type="Gramene" id="TraesARI5A03G02799460.1">
    <property type="protein sequence ID" value="TraesARI5A03G02799460.1"/>
    <property type="gene ID" value="TraesARI5A03G02799460"/>
</dbReference>
<dbReference type="GO" id="GO:0061522">
    <property type="term" value="F:1,4-dihydroxy-2-naphthoyl-CoA thioesterase activity"/>
    <property type="evidence" value="ECO:0000318"/>
    <property type="project" value="GO_Central"/>
</dbReference>
<dbReference type="GeneID" id="123105615"/>
<dbReference type="EnsemblPlants" id="TraesCS5A02G469900.1">
    <property type="protein sequence ID" value="TraesCS5A02G469900.1"/>
    <property type="gene ID" value="TraesCS5A02G469900"/>
</dbReference>
<reference evidence="3" key="1">
    <citation type="submission" date="2018-08" db="EMBL/GenBank/DDBJ databases">
        <authorList>
            <person name="Rossello M."/>
        </authorList>
    </citation>
    <scope>NUCLEOTIDE SEQUENCE [LARGE SCALE GENOMIC DNA]</scope>
    <source>
        <strain evidence="3">cv. Chinese Spring</strain>
    </source>
</reference>
<dbReference type="SMR" id="A0A3B6KPS5"/>
<keyword evidence="4" id="KW-1185">Reference proteome</keyword>
<evidence type="ECO:0000313" key="3">
    <source>
        <dbReference type="EnsemblPlants" id="TraesCS5A02G469900.1"/>
    </source>
</evidence>
<evidence type="ECO:0000256" key="1">
    <source>
        <dbReference type="SAM" id="MobiDB-lite"/>
    </source>
</evidence>